<feature type="domain" description="Thioesterase" evidence="3">
    <location>
        <begin position="61"/>
        <end position="129"/>
    </location>
</feature>
<dbReference type="Gene3D" id="3.10.129.10">
    <property type="entry name" value="Hotdog Thioesterase"/>
    <property type="match status" value="1"/>
</dbReference>
<dbReference type="OrthoDB" id="32575at2"/>
<dbReference type="InterPro" id="IPR011973">
    <property type="entry name" value="PaaD"/>
</dbReference>
<evidence type="ECO:0000256" key="2">
    <source>
        <dbReference type="ARBA" id="ARBA00022801"/>
    </source>
</evidence>
<proteinExistence type="inferred from homology"/>
<dbReference type="InterPro" id="IPR029069">
    <property type="entry name" value="HotDog_dom_sf"/>
</dbReference>
<comment type="similarity">
    <text evidence="1">Belongs to the thioesterase PaaI family.</text>
</comment>
<accession>A0A6C1KJJ3</accession>
<comment type="caution">
    <text evidence="4">The sequence shown here is derived from an EMBL/GenBank/DDBJ whole genome shotgun (WGS) entry which is preliminary data.</text>
</comment>
<dbReference type="InterPro" id="IPR052723">
    <property type="entry name" value="Acyl-CoA_thioesterase_PaaI"/>
</dbReference>
<dbReference type="Proteomes" id="UP000305131">
    <property type="component" value="Unassembled WGS sequence"/>
</dbReference>
<dbReference type="RefSeq" id="WP_138398206.1">
    <property type="nucleotide sequence ID" value="NZ_JBAFVI010000015.1"/>
</dbReference>
<dbReference type="NCBIfam" id="TIGR00369">
    <property type="entry name" value="unchar_dom_1"/>
    <property type="match status" value="1"/>
</dbReference>
<dbReference type="SUPFAM" id="SSF54637">
    <property type="entry name" value="Thioesterase/thiol ester dehydrase-isomerase"/>
    <property type="match status" value="1"/>
</dbReference>
<dbReference type="CDD" id="cd03443">
    <property type="entry name" value="PaaI_thioesterase"/>
    <property type="match status" value="1"/>
</dbReference>
<evidence type="ECO:0000313" key="5">
    <source>
        <dbReference type="Proteomes" id="UP000305131"/>
    </source>
</evidence>
<dbReference type="AlphaFoldDB" id="A0A6C1KJJ3"/>
<sequence>MNTHAPHPAPTRTPQETARLSADAMWATDHASQGLGMELVAVGPGTATISMTLTERMCNGFGMAHGGFIFALADSAFAFACNSYDERTVAAHCAVTYLRPGTRGKTLLATAREIARSGRSGIYDVEVSEDGVVIAQFRGHSRTIGGALIAPSPSAPESRDHTTTA</sequence>
<evidence type="ECO:0000313" key="4">
    <source>
        <dbReference type="EMBL" id="TLX44355.1"/>
    </source>
</evidence>
<name>A0A6C1KJJ3_XANAU</name>
<evidence type="ECO:0000259" key="3">
    <source>
        <dbReference type="Pfam" id="PF03061"/>
    </source>
</evidence>
<dbReference type="GO" id="GO:0016289">
    <property type="term" value="F:acyl-CoA hydrolase activity"/>
    <property type="evidence" value="ECO:0007669"/>
    <property type="project" value="UniProtKB-ARBA"/>
</dbReference>
<dbReference type="GeneID" id="95772601"/>
<dbReference type="PANTHER" id="PTHR42856:SF1">
    <property type="entry name" value="ACYL-COENZYME A THIOESTERASE PAAI"/>
    <property type="match status" value="1"/>
</dbReference>
<evidence type="ECO:0000256" key="1">
    <source>
        <dbReference type="ARBA" id="ARBA00008324"/>
    </source>
</evidence>
<dbReference type="InterPro" id="IPR006683">
    <property type="entry name" value="Thioestr_dom"/>
</dbReference>
<organism evidence="4 5">
    <name type="scientific">Xanthobacter autotrophicus</name>
    <dbReference type="NCBI Taxonomy" id="280"/>
    <lineage>
        <taxon>Bacteria</taxon>
        <taxon>Pseudomonadati</taxon>
        <taxon>Pseudomonadota</taxon>
        <taxon>Alphaproteobacteria</taxon>
        <taxon>Hyphomicrobiales</taxon>
        <taxon>Xanthobacteraceae</taxon>
        <taxon>Xanthobacter</taxon>
    </lineage>
</organism>
<dbReference type="EMBL" id="VAUP01000010">
    <property type="protein sequence ID" value="TLX44355.1"/>
    <property type="molecule type" value="Genomic_DNA"/>
</dbReference>
<keyword evidence="2" id="KW-0378">Hydrolase</keyword>
<protein>
    <submittedName>
        <fullName evidence="4">Hydroxyphenylacetyl-CoA thioesterase PaaI</fullName>
    </submittedName>
</protein>
<dbReference type="FunFam" id="3.10.129.10:FF:000022">
    <property type="entry name" value="Phenylacetic acid degradation protein"/>
    <property type="match status" value="1"/>
</dbReference>
<dbReference type="Pfam" id="PF03061">
    <property type="entry name" value="4HBT"/>
    <property type="match status" value="1"/>
</dbReference>
<dbReference type="NCBIfam" id="TIGR02286">
    <property type="entry name" value="PaaD"/>
    <property type="match status" value="1"/>
</dbReference>
<dbReference type="InterPro" id="IPR003736">
    <property type="entry name" value="PAAI_dom"/>
</dbReference>
<reference evidence="4 5" key="1">
    <citation type="submission" date="2019-05" db="EMBL/GenBank/DDBJ databases">
        <authorList>
            <person name="Zhou X."/>
        </authorList>
    </citation>
    <scope>NUCLEOTIDE SEQUENCE [LARGE SCALE GENOMIC DNA]</scope>
    <source>
        <strain evidence="4 5">DSM 432</strain>
    </source>
</reference>
<dbReference type="PANTHER" id="PTHR42856">
    <property type="entry name" value="ACYL-COENZYME A THIOESTERASE PAAI"/>
    <property type="match status" value="1"/>
</dbReference>
<gene>
    <name evidence="4" type="primary">paaI</name>
    <name evidence="4" type="ORF">FBQ73_03910</name>
</gene>